<dbReference type="AlphaFoldDB" id="A0A086Y672"/>
<dbReference type="Gene3D" id="3.40.50.2300">
    <property type="match status" value="1"/>
</dbReference>
<dbReference type="GO" id="GO:0000976">
    <property type="term" value="F:transcription cis-regulatory region binding"/>
    <property type="evidence" value="ECO:0007669"/>
    <property type="project" value="TreeGrafter"/>
</dbReference>
<dbReference type="Pfam" id="PF00486">
    <property type="entry name" value="Trans_reg_C"/>
    <property type="match status" value="1"/>
</dbReference>
<dbReference type="SUPFAM" id="SSF46894">
    <property type="entry name" value="C-terminal effector domain of the bipartite response regulators"/>
    <property type="match status" value="1"/>
</dbReference>
<evidence type="ECO:0000256" key="1">
    <source>
        <dbReference type="ARBA" id="ARBA00004496"/>
    </source>
</evidence>
<feature type="modified residue" description="4-aspartylphosphate" evidence="8">
    <location>
        <position position="51"/>
    </location>
</feature>
<keyword evidence="2" id="KW-0963">Cytoplasm</keyword>
<dbReference type="PROSITE" id="PS51755">
    <property type="entry name" value="OMPR_PHOB"/>
    <property type="match status" value="1"/>
</dbReference>
<keyword evidence="7" id="KW-0804">Transcription</keyword>
<comment type="caution">
    <text evidence="12">The sequence shown here is derived from an EMBL/GenBank/DDBJ whole genome shotgun (WGS) entry which is preliminary data.</text>
</comment>
<dbReference type="GO" id="GO:0005829">
    <property type="term" value="C:cytosol"/>
    <property type="evidence" value="ECO:0007669"/>
    <property type="project" value="TreeGrafter"/>
</dbReference>
<dbReference type="Gene3D" id="6.10.250.690">
    <property type="match status" value="1"/>
</dbReference>
<evidence type="ECO:0000256" key="8">
    <source>
        <dbReference type="PROSITE-ProRule" id="PRU00169"/>
    </source>
</evidence>
<dbReference type="CDD" id="cd17624">
    <property type="entry name" value="REC_OmpR_PmrA-like"/>
    <property type="match status" value="1"/>
</dbReference>
<dbReference type="CDD" id="cd00383">
    <property type="entry name" value="trans_reg_C"/>
    <property type="match status" value="1"/>
</dbReference>
<evidence type="ECO:0000256" key="3">
    <source>
        <dbReference type="ARBA" id="ARBA00022553"/>
    </source>
</evidence>
<dbReference type="PANTHER" id="PTHR48111:SF35">
    <property type="entry name" value="TRANSCRIPTIONAL REGULATORY PROTEIN QSEB"/>
    <property type="match status" value="1"/>
</dbReference>
<keyword evidence="3 8" id="KW-0597">Phosphoprotein</keyword>
<name>A0A086Y672_9RHOB</name>
<evidence type="ECO:0000313" key="13">
    <source>
        <dbReference type="Proteomes" id="UP000028824"/>
    </source>
</evidence>
<dbReference type="InterPro" id="IPR036388">
    <property type="entry name" value="WH-like_DNA-bd_sf"/>
</dbReference>
<dbReference type="GO" id="GO:0000156">
    <property type="term" value="F:phosphorelay response regulator activity"/>
    <property type="evidence" value="ECO:0007669"/>
    <property type="project" value="TreeGrafter"/>
</dbReference>
<reference evidence="12 13" key="1">
    <citation type="submission" date="2014-03" db="EMBL/GenBank/DDBJ databases">
        <title>Genome of Paenirhodobacter enshiensis DW2-9.</title>
        <authorList>
            <person name="Wang D."/>
            <person name="Wang G."/>
        </authorList>
    </citation>
    <scope>NUCLEOTIDE SEQUENCE [LARGE SCALE GENOMIC DNA]</scope>
    <source>
        <strain evidence="12 13">DW2-9</strain>
    </source>
</reference>
<protein>
    <submittedName>
        <fullName evidence="12">Transcriptional regulator</fullName>
    </submittedName>
</protein>
<dbReference type="GO" id="GO:0032993">
    <property type="term" value="C:protein-DNA complex"/>
    <property type="evidence" value="ECO:0007669"/>
    <property type="project" value="TreeGrafter"/>
</dbReference>
<accession>A0A086Y672</accession>
<dbReference type="SUPFAM" id="SSF52172">
    <property type="entry name" value="CheY-like"/>
    <property type="match status" value="1"/>
</dbReference>
<dbReference type="Proteomes" id="UP000028824">
    <property type="component" value="Unassembled WGS sequence"/>
</dbReference>
<dbReference type="SMART" id="SM00448">
    <property type="entry name" value="REC"/>
    <property type="match status" value="1"/>
</dbReference>
<evidence type="ECO:0000256" key="9">
    <source>
        <dbReference type="PROSITE-ProRule" id="PRU01091"/>
    </source>
</evidence>
<evidence type="ECO:0000256" key="6">
    <source>
        <dbReference type="ARBA" id="ARBA00023125"/>
    </source>
</evidence>
<dbReference type="Pfam" id="PF00072">
    <property type="entry name" value="Response_reg"/>
    <property type="match status" value="1"/>
</dbReference>
<feature type="domain" description="Response regulatory" evidence="10">
    <location>
        <begin position="2"/>
        <end position="116"/>
    </location>
</feature>
<dbReference type="RefSeq" id="WP_036634929.1">
    <property type="nucleotide sequence ID" value="NZ_JFZB01000003.1"/>
</dbReference>
<gene>
    <name evidence="12" type="ORF">CG50_09065</name>
</gene>
<evidence type="ECO:0000256" key="7">
    <source>
        <dbReference type="ARBA" id="ARBA00023163"/>
    </source>
</evidence>
<feature type="domain" description="OmpR/PhoB-type" evidence="11">
    <location>
        <begin position="124"/>
        <end position="218"/>
    </location>
</feature>
<keyword evidence="6 9" id="KW-0238">DNA-binding</keyword>
<evidence type="ECO:0000256" key="2">
    <source>
        <dbReference type="ARBA" id="ARBA00022490"/>
    </source>
</evidence>
<evidence type="ECO:0000259" key="11">
    <source>
        <dbReference type="PROSITE" id="PS51755"/>
    </source>
</evidence>
<evidence type="ECO:0000256" key="5">
    <source>
        <dbReference type="ARBA" id="ARBA00023015"/>
    </source>
</evidence>
<dbReference type="Gene3D" id="1.10.10.10">
    <property type="entry name" value="Winged helix-like DNA-binding domain superfamily/Winged helix DNA-binding domain"/>
    <property type="match status" value="1"/>
</dbReference>
<dbReference type="InterPro" id="IPR001867">
    <property type="entry name" value="OmpR/PhoB-type_DNA-bd"/>
</dbReference>
<keyword evidence="13" id="KW-1185">Reference proteome</keyword>
<dbReference type="InterPro" id="IPR011006">
    <property type="entry name" value="CheY-like_superfamily"/>
</dbReference>
<dbReference type="GO" id="GO:0006355">
    <property type="term" value="P:regulation of DNA-templated transcription"/>
    <property type="evidence" value="ECO:0007669"/>
    <property type="project" value="InterPro"/>
</dbReference>
<dbReference type="InterPro" id="IPR016032">
    <property type="entry name" value="Sig_transdc_resp-reg_C-effctor"/>
</dbReference>
<proteinExistence type="predicted"/>
<keyword evidence="5" id="KW-0805">Transcription regulation</keyword>
<dbReference type="InterPro" id="IPR001789">
    <property type="entry name" value="Sig_transdc_resp-reg_receiver"/>
</dbReference>
<dbReference type="OrthoDB" id="9802426at2"/>
<sequence>MRVLIVEDDEMLSDGLQAGLRLAGFSPEAVASCADARQALAAGGFRVAVVDLMLPDGSGLDLLAGIRARGETLPVLILTARDGTGERIAGLDAGADDYLGKPFDLGELAARLRALVRRGEGRAAPEAEWNGLSLDPARMTGRRDGHEIAFSPREFTVLLALMERPGAILGKAQLEERIYGWQEEVESNTVEVHIHHLRGKLGPGFIETVRGAGYRLAAAK</sequence>
<organism evidence="12 13">
    <name type="scientific">Paenirhodobacter enshiensis</name>
    <dbReference type="NCBI Taxonomy" id="1105367"/>
    <lineage>
        <taxon>Bacteria</taxon>
        <taxon>Pseudomonadati</taxon>
        <taxon>Pseudomonadota</taxon>
        <taxon>Alphaproteobacteria</taxon>
        <taxon>Rhodobacterales</taxon>
        <taxon>Rhodobacter group</taxon>
        <taxon>Paenirhodobacter</taxon>
    </lineage>
</organism>
<feature type="DNA-binding region" description="OmpR/PhoB-type" evidence="9">
    <location>
        <begin position="124"/>
        <end position="218"/>
    </location>
</feature>
<dbReference type="SMART" id="SM00862">
    <property type="entry name" value="Trans_reg_C"/>
    <property type="match status" value="1"/>
</dbReference>
<dbReference type="EMBL" id="JFZB01000003">
    <property type="protein sequence ID" value="KFI29772.1"/>
    <property type="molecule type" value="Genomic_DNA"/>
</dbReference>
<dbReference type="STRING" id="1105367.CG50_09065"/>
<dbReference type="PANTHER" id="PTHR48111">
    <property type="entry name" value="REGULATOR OF RPOS"/>
    <property type="match status" value="1"/>
</dbReference>
<evidence type="ECO:0000313" key="12">
    <source>
        <dbReference type="EMBL" id="KFI29772.1"/>
    </source>
</evidence>
<dbReference type="eggNOG" id="COG0745">
    <property type="taxonomic scope" value="Bacteria"/>
</dbReference>
<dbReference type="PROSITE" id="PS50110">
    <property type="entry name" value="RESPONSE_REGULATORY"/>
    <property type="match status" value="1"/>
</dbReference>
<dbReference type="InterPro" id="IPR039420">
    <property type="entry name" value="WalR-like"/>
</dbReference>
<evidence type="ECO:0000259" key="10">
    <source>
        <dbReference type="PROSITE" id="PS50110"/>
    </source>
</evidence>
<keyword evidence="4" id="KW-0902">Two-component regulatory system</keyword>
<comment type="subcellular location">
    <subcellularLocation>
        <location evidence="1">Cytoplasm</location>
    </subcellularLocation>
</comment>
<evidence type="ECO:0000256" key="4">
    <source>
        <dbReference type="ARBA" id="ARBA00023012"/>
    </source>
</evidence>